<dbReference type="SUPFAM" id="SSF53474">
    <property type="entry name" value="alpha/beta-Hydrolases"/>
    <property type="match status" value="1"/>
</dbReference>
<comment type="similarity">
    <text evidence="1 3">Belongs to the type-B carboxylesterase/lipase family.</text>
</comment>
<dbReference type="OrthoDB" id="3199405at2"/>
<evidence type="ECO:0000259" key="5">
    <source>
        <dbReference type="Pfam" id="PF00135"/>
    </source>
</evidence>
<dbReference type="GO" id="GO:0005615">
    <property type="term" value="C:extracellular space"/>
    <property type="evidence" value="ECO:0007669"/>
    <property type="project" value="TreeGrafter"/>
</dbReference>
<dbReference type="PANTHER" id="PTHR43918:SF4">
    <property type="entry name" value="CARBOXYLIC ESTER HYDROLASE"/>
    <property type="match status" value="1"/>
</dbReference>
<dbReference type="Proteomes" id="UP000190857">
    <property type="component" value="Unassembled WGS sequence"/>
</dbReference>
<reference evidence="6 7" key="1">
    <citation type="submission" date="2017-02" db="EMBL/GenBank/DDBJ databases">
        <authorList>
            <person name="Peterson S.W."/>
        </authorList>
    </citation>
    <scope>NUCLEOTIDE SEQUENCE [LARGE SCALE GENOMIC DNA]</scope>
    <source>
        <strain evidence="6 7">VKM Ac-2059</strain>
    </source>
</reference>
<dbReference type="GO" id="GO:0006581">
    <property type="term" value="P:acetylcholine catabolic process"/>
    <property type="evidence" value="ECO:0007669"/>
    <property type="project" value="TreeGrafter"/>
</dbReference>
<dbReference type="InterPro" id="IPR029058">
    <property type="entry name" value="AB_hydrolase_fold"/>
</dbReference>
<dbReference type="STRING" id="123320.SAMN06309945_0368"/>
<dbReference type="RefSeq" id="WP_159449462.1">
    <property type="nucleotide sequence ID" value="NZ_FUZP01000001.1"/>
</dbReference>
<gene>
    <name evidence="6" type="ORF">SAMN06309945_0368</name>
</gene>
<dbReference type="GO" id="GO:0005886">
    <property type="term" value="C:plasma membrane"/>
    <property type="evidence" value="ECO:0007669"/>
    <property type="project" value="TreeGrafter"/>
</dbReference>
<sequence length="528" mass="55961">MVTYRITAGAVEGLPVETPGGPAVAVLGVPVAKVTRRFAAAEPSTPWKGIRASALGPRAWQRNDPHDPDAGRPRHERDCLNANIWIPAEPASSPRPVLVWVHGGAHVFGSNAHPLCDGAQFAAAHGVIVVALNYRLGAFGYLRLEHLLGADYADADNLALIDILAGLEWIRHDIVAFGGDPTAVTLMGQSAGGVAVTTLLAESTAGAPFQRVIVQSATAERVHTRDEAAGVTDELLRALPGGSTDPEQLIDIPPQALVDAQTGVIEKQAGLSRGPSVPFRPIIDGRVVHDTPLRVIAAGGGAGIDAIFGTNLNEASAYVDLGGMTGEEARRALRAEIAARRETFTPDEYVEAWASRGVTGAGAAGALEAYLSDALYRQPTQRMLDARVVAAARTPDPSGPTASRQGSTRSYLFEWARSDGETWARGASHSLELPFVFGHVNDTAWAREELGERAPVELASSMGSAWSSFVRTGEPVAIPVPATDGPADTGPADLVWPEYAPSRDALLFGERVRVVRDPLTEERRLFVR</sequence>
<dbReference type="AlphaFoldDB" id="A0A1T5IF91"/>
<keyword evidence="7" id="KW-1185">Reference proteome</keyword>
<evidence type="ECO:0000256" key="3">
    <source>
        <dbReference type="RuleBase" id="RU361235"/>
    </source>
</evidence>
<evidence type="ECO:0000313" key="6">
    <source>
        <dbReference type="EMBL" id="SKC37775.1"/>
    </source>
</evidence>
<feature type="domain" description="Carboxylesterase type B" evidence="5">
    <location>
        <begin position="5"/>
        <end position="501"/>
    </location>
</feature>
<dbReference type="EMBL" id="FUZP01000001">
    <property type="protein sequence ID" value="SKC37775.1"/>
    <property type="molecule type" value="Genomic_DNA"/>
</dbReference>
<keyword evidence="2 3" id="KW-0378">Hydrolase</keyword>
<evidence type="ECO:0000313" key="7">
    <source>
        <dbReference type="Proteomes" id="UP000190857"/>
    </source>
</evidence>
<dbReference type="PROSITE" id="PS00122">
    <property type="entry name" value="CARBOXYLESTERASE_B_1"/>
    <property type="match status" value="1"/>
</dbReference>
<evidence type="ECO:0000256" key="1">
    <source>
        <dbReference type="ARBA" id="ARBA00005964"/>
    </source>
</evidence>
<dbReference type="PANTHER" id="PTHR43918">
    <property type="entry name" value="ACETYLCHOLINESTERASE"/>
    <property type="match status" value="1"/>
</dbReference>
<evidence type="ECO:0000256" key="4">
    <source>
        <dbReference type="SAM" id="MobiDB-lite"/>
    </source>
</evidence>
<feature type="region of interest" description="Disordered" evidence="4">
    <location>
        <begin position="55"/>
        <end position="74"/>
    </location>
</feature>
<protein>
    <recommendedName>
        <fullName evidence="3">Carboxylic ester hydrolase</fullName>
        <ecNumber evidence="3">3.1.1.-</ecNumber>
    </recommendedName>
</protein>
<proteinExistence type="inferred from homology"/>
<evidence type="ECO:0000256" key="2">
    <source>
        <dbReference type="ARBA" id="ARBA00022801"/>
    </source>
</evidence>
<organism evidence="6 7">
    <name type="scientific">Okibacterium fritillariae</name>
    <dbReference type="NCBI Taxonomy" id="123320"/>
    <lineage>
        <taxon>Bacteria</taxon>
        <taxon>Bacillati</taxon>
        <taxon>Actinomycetota</taxon>
        <taxon>Actinomycetes</taxon>
        <taxon>Micrococcales</taxon>
        <taxon>Microbacteriaceae</taxon>
        <taxon>Okibacterium</taxon>
    </lineage>
</organism>
<dbReference type="GO" id="GO:0003990">
    <property type="term" value="F:acetylcholinesterase activity"/>
    <property type="evidence" value="ECO:0007669"/>
    <property type="project" value="TreeGrafter"/>
</dbReference>
<dbReference type="Pfam" id="PF00135">
    <property type="entry name" value="COesterase"/>
    <property type="match status" value="1"/>
</dbReference>
<dbReference type="InterPro" id="IPR050654">
    <property type="entry name" value="AChE-related_enzymes"/>
</dbReference>
<name>A0A1T5IF91_9MICO</name>
<dbReference type="InterPro" id="IPR002018">
    <property type="entry name" value="CarbesteraseB"/>
</dbReference>
<accession>A0A1T5IF91</accession>
<dbReference type="GO" id="GO:0019695">
    <property type="term" value="P:choline metabolic process"/>
    <property type="evidence" value="ECO:0007669"/>
    <property type="project" value="TreeGrafter"/>
</dbReference>
<feature type="compositionally biased region" description="Basic and acidic residues" evidence="4">
    <location>
        <begin position="61"/>
        <end position="74"/>
    </location>
</feature>
<dbReference type="EC" id="3.1.1.-" evidence="3"/>
<dbReference type="Gene3D" id="3.40.50.1820">
    <property type="entry name" value="alpha/beta hydrolase"/>
    <property type="match status" value="1"/>
</dbReference>
<dbReference type="InterPro" id="IPR019826">
    <property type="entry name" value="Carboxylesterase_B_AS"/>
</dbReference>